<keyword evidence="1" id="KW-0472">Membrane</keyword>
<dbReference type="Proteomes" id="UP000596276">
    <property type="component" value="Chromosome 3"/>
</dbReference>
<proteinExistence type="predicted"/>
<keyword evidence="2" id="KW-0732">Signal</keyword>
<dbReference type="EMBL" id="CP044620">
    <property type="protein sequence ID" value="QRD86263.1"/>
    <property type="molecule type" value="Genomic_DNA"/>
</dbReference>
<keyword evidence="4" id="KW-1185">Reference proteome</keyword>
<evidence type="ECO:0000256" key="1">
    <source>
        <dbReference type="SAM" id="Phobius"/>
    </source>
</evidence>
<name>A0A7U2QVE6_ASPFN</name>
<evidence type="ECO:0000313" key="4">
    <source>
        <dbReference type="Proteomes" id="UP000596276"/>
    </source>
</evidence>
<organism evidence="3 4">
    <name type="scientific">Aspergillus flavus (strain ATCC 200026 / FGSC A1120 / IAM 13836 / NRRL 3357 / JCM 12722 / SRRC 167)</name>
    <dbReference type="NCBI Taxonomy" id="332952"/>
    <lineage>
        <taxon>Eukaryota</taxon>
        <taxon>Fungi</taxon>
        <taxon>Dikarya</taxon>
        <taxon>Ascomycota</taxon>
        <taxon>Pezizomycotina</taxon>
        <taxon>Eurotiomycetes</taxon>
        <taxon>Eurotiomycetidae</taxon>
        <taxon>Eurotiales</taxon>
        <taxon>Aspergillaceae</taxon>
        <taxon>Aspergillus</taxon>
        <taxon>Aspergillus subgen. Circumdati</taxon>
    </lineage>
</organism>
<gene>
    <name evidence="3" type="ORF">F9C07_1436898</name>
</gene>
<evidence type="ECO:0000313" key="3">
    <source>
        <dbReference type="EMBL" id="QRD86263.1"/>
    </source>
</evidence>
<feature type="signal peptide" evidence="2">
    <location>
        <begin position="1"/>
        <end position="21"/>
    </location>
</feature>
<keyword evidence="1" id="KW-0812">Transmembrane</keyword>
<protein>
    <submittedName>
        <fullName evidence="3">Uncharacterized protein</fullName>
    </submittedName>
</protein>
<sequence>MRPSHALVALLGCYALGALKALLPTGGAAYTLLPSIVAVVMQLAVFVVRNATGIVTGKGLRVIPEILVDNFPDINNISFSWTAQQIRNQGAAFAAHGIAHI</sequence>
<feature type="chain" id="PRO_5031560421" evidence="2">
    <location>
        <begin position="22"/>
        <end position="101"/>
    </location>
</feature>
<dbReference type="VEuPathDB" id="FungiDB:AFLA_005561"/>
<keyword evidence="1" id="KW-1133">Transmembrane helix</keyword>
<accession>A0A7U2QVE6</accession>
<dbReference type="AlphaFoldDB" id="A0A7U2QVE6"/>
<reference evidence="4" key="1">
    <citation type="journal article" date="2021" name="G3 (Bethesda)">
        <title>Chromosome assembled and annotated genome sequence of Aspergillus flavus NRRL 3357.</title>
        <authorList>
            <person name="Skerker J.M."/>
            <person name="Pianalto K.M."/>
            <person name="Mondo S.J."/>
            <person name="Yang K."/>
            <person name="Arkin A.P."/>
            <person name="Keller N.P."/>
            <person name="Grigoriev I.V."/>
            <person name="Louise Glass N.L."/>
        </authorList>
    </citation>
    <scope>NUCLEOTIDE SEQUENCE [LARGE SCALE GENOMIC DNA]</scope>
    <source>
        <strain evidence="4">ATCC 200026 / FGSC A1120 / IAM 13836 / NRRL 3357 / JCM 12722 / SRRC 167</strain>
    </source>
</reference>
<evidence type="ECO:0000256" key="2">
    <source>
        <dbReference type="SAM" id="SignalP"/>
    </source>
</evidence>
<feature type="transmembrane region" description="Helical" evidence="1">
    <location>
        <begin position="27"/>
        <end position="48"/>
    </location>
</feature>
<dbReference type="VEuPathDB" id="FungiDB:F9C07_1436898"/>